<reference evidence="3" key="1">
    <citation type="journal article" date="2017" name="Nat. Commun.">
        <title>The asparagus genome sheds light on the origin and evolution of a young Y chromosome.</title>
        <authorList>
            <person name="Harkess A."/>
            <person name="Zhou J."/>
            <person name="Xu C."/>
            <person name="Bowers J.E."/>
            <person name="Van der Hulst R."/>
            <person name="Ayyampalayam S."/>
            <person name="Mercati F."/>
            <person name="Riccardi P."/>
            <person name="McKain M.R."/>
            <person name="Kakrana A."/>
            <person name="Tang H."/>
            <person name="Ray J."/>
            <person name="Groenendijk J."/>
            <person name="Arikit S."/>
            <person name="Mathioni S.M."/>
            <person name="Nakano M."/>
            <person name="Shan H."/>
            <person name="Telgmann-Rauber A."/>
            <person name="Kanno A."/>
            <person name="Yue Z."/>
            <person name="Chen H."/>
            <person name="Li W."/>
            <person name="Chen Y."/>
            <person name="Xu X."/>
            <person name="Zhang Y."/>
            <person name="Luo S."/>
            <person name="Chen H."/>
            <person name="Gao J."/>
            <person name="Mao Z."/>
            <person name="Pires J.C."/>
            <person name="Luo M."/>
            <person name="Kudrna D."/>
            <person name="Wing R.A."/>
            <person name="Meyers B.C."/>
            <person name="Yi K."/>
            <person name="Kong H."/>
            <person name="Lavrijsen P."/>
            <person name="Sunseri F."/>
            <person name="Falavigna A."/>
            <person name="Ye Y."/>
            <person name="Leebens-Mack J.H."/>
            <person name="Chen G."/>
        </authorList>
    </citation>
    <scope>NUCLEOTIDE SEQUENCE [LARGE SCALE GENOMIC DNA]</scope>
    <source>
        <strain evidence="3">cv. DH0086</strain>
    </source>
</reference>
<dbReference type="Gramene" id="ONK70940">
    <property type="protein sequence ID" value="ONK70940"/>
    <property type="gene ID" value="A4U43_C04F3080"/>
</dbReference>
<organism evidence="2 3">
    <name type="scientific">Asparagus officinalis</name>
    <name type="common">Garden asparagus</name>
    <dbReference type="NCBI Taxonomy" id="4686"/>
    <lineage>
        <taxon>Eukaryota</taxon>
        <taxon>Viridiplantae</taxon>
        <taxon>Streptophyta</taxon>
        <taxon>Embryophyta</taxon>
        <taxon>Tracheophyta</taxon>
        <taxon>Spermatophyta</taxon>
        <taxon>Magnoliopsida</taxon>
        <taxon>Liliopsida</taxon>
        <taxon>Asparagales</taxon>
        <taxon>Asparagaceae</taxon>
        <taxon>Asparagoideae</taxon>
        <taxon>Asparagus</taxon>
    </lineage>
</organism>
<feature type="region of interest" description="Disordered" evidence="1">
    <location>
        <begin position="1"/>
        <end position="23"/>
    </location>
</feature>
<evidence type="ECO:0000256" key="1">
    <source>
        <dbReference type="SAM" id="MobiDB-lite"/>
    </source>
</evidence>
<name>A0A5P1F3B4_ASPOF</name>
<sequence length="460" mass="52193">MASMDEPLDFENEDPLLSSPSLNAKRRKVIGLDDLINDYYREQDKLAKKKSKKATTLKGDNSDEEDDKTKMLSKVVNDCQKQVNKMCTDDDVPLWGQKIFGHQKSALLSELKEPVNCELLQSFKNNELNSFFDLNTDGESFMNGLLMNGWLSKLALARGFVEDSIASWTFHTLLYSSNKELQVAACDFWCKILLSIDEADRPLVRFEWFPTFSKLKNALEAYGYLSDTPDSSVSTTVSTDLGCEGPPENIWSWINIVSACCRFRSVGTIFSASEAADLLAVIVRIYLDRQLQGLSVILNECMQSVISFFSDSEWDFGCKKVAHSVACRIPKDLNCLRIVECISGVGSRSKNLRSQVALQTLILCFNEKVSDGKEILNLLTAMNVKDKNCDFVKLYIYLVLVENWLLCYHSIEERDAVLDLWCKYLRNCSSQITSTDWRSYASKVRNKASYLLQNSTVKEM</sequence>
<evidence type="ECO:0008006" key="4">
    <source>
        <dbReference type="Google" id="ProtNLM"/>
    </source>
</evidence>
<dbReference type="PANTHER" id="PTHR37212">
    <property type="entry name" value="ACTIN PROTEIN 2/3 COMPLEX SUBUNIT-LIKE PROTEIN"/>
    <property type="match status" value="1"/>
</dbReference>
<keyword evidence="3" id="KW-1185">Reference proteome</keyword>
<gene>
    <name evidence="2" type="ORF">A4U43_C04F3080</name>
</gene>
<feature type="compositionally biased region" description="Acidic residues" evidence="1">
    <location>
        <begin position="1"/>
        <end position="14"/>
    </location>
</feature>
<protein>
    <recommendedName>
        <fullName evidence="4">Coiled-coil SMC6 And NSE5 INteracting (CANIN) domain-containing protein</fullName>
    </recommendedName>
</protein>
<evidence type="ECO:0000313" key="3">
    <source>
        <dbReference type="Proteomes" id="UP000243459"/>
    </source>
</evidence>
<dbReference type="GO" id="GO:0005634">
    <property type="term" value="C:nucleus"/>
    <property type="evidence" value="ECO:0007669"/>
    <property type="project" value="EnsemblPlants"/>
</dbReference>
<dbReference type="PANTHER" id="PTHR37212:SF2">
    <property type="entry name" value="ACTIN PROTEIN 2_3 COMPLEX SUBUNIT-LIKE PROTEIN"/>
    <property type="match status" value="1"/>
</dbReference>
<feature type="region of interest" description="Disordered" evidence="1">
    <location>
        <begin position="48"/>
        <end position="69"/>
    </location>
</feature>
<dbReference type="AlphaFoldDB" id="A0A5P1F3B4"/>
<accession>A0A5P1F3B4</accession>
<evidence type="ECO:0000313" key="2">
    <source>
        <dbReference type="EMBL" id="ONK70940.1"/>
    </source>
</evidence>
<dbReference type="Proteomes" id="UP000243459">
    <property type="component" value="Chromosome 4"/>
</dbReference>
<dbReference type="GO" id="GO:0006281">
    <property type="term" value="P:DNA repair"/>
    <property type="evidence" value="ECO:0007669"/>
    <property type="project" value="EnsemblPlants"/>
</dbReference>
<proteinExistence type="predicted"/>
<dbReference type="EMBL" id="CM007384">
    <property type="protein sequence ID" value="ONK70940.1"/>
    <property type="molecule type" value="Genomic_DNA"/>
</dbReference>
<dbReference type="OMA" id="STDWRAY"/>